<protein>
    <submittedName>
        <fullName evidence="1">Uncharacterized protein</fullName>
    </submittedName>
</protein>
<reference evidence="1" key="1">
    <citation type="journal article" date="2005" name="Environ. Microbiol.">
        <title>Genetic and functional properties of uncultivated thermophilic crenarchaeotes from a subsurface gold mine as revealed by analysis of genome fragments.</title>
        <authorList>
            <person name="Nunoura T."/>
            <person name="Hirayama H."/>
            <person name="Takami H."/>
            <person name="Oida H."/>
            <person name="Nishi S."/>
            <person name="Shimamura S."/>
            <person name="Suzuki Y."/>
            <person name="Inagaki F."/>
            <person name="Takai K."/>
            <person name="Nealson K.H."/>
            <person name="Horikoshi K."/>
        </authorList>
    </citation>
    <scope>NUCLEOTIDE SEQUENCE</scope>
</reference>
<accession>H5SHL0</accession>
<sequence>MLNLHIMRKVGAAFLLLLFVGTATELPQLAKLPLLVIHYLDHVSREKLSIAAFFAEHYLHDDIYDADRAQDLQLPFKVELPGALLLLAEPLPLDMITLNDLPPQHLQYSSHLPTTLLSGIPPAIWHPPALPLA</sequence>
<name>H5SHL0_9BACT</name>
<organism evidence="1">
    <name type="scientific">uncultured Bacteroidota bacterium</name>
    <dbReference type="NCBI Taxonomy" id="152509"/>
    <lineage>
        <taxon>Bacteria</taxon>
        <taxon>Pseudomonadati</taxon>
        <taxon>Bacteroidota</taxon>
        <taxon>environmental samples</taxon>
    </lineage>
</organism>
<gene>
    <name evidence="1" type="ORF">HGMM_F29C06C29</name>
</gene>
<evidence type="ECO:0000313" key="1">
    <source>
        <dbReference type="EMBL" id="BAL55646.1"/>
    </source>
</evidence>
<dbReference type="EMBL" id="AP011722">
    <property type="protein sequence ID" value="BAL55646.1"/>
    <property type="molecule type" value="Genomic_DNA"/>
</dbReference>
<reference evidence="1" key="2">
    <citation type="journal article" date="2012" name="PLoS ONE">
        <title>A Deeply Branching Thermophilic Bacterium with an Ancient Acetyl-CoA Pathway Dominates a Subsurface Ecosystem.</title>
        <authorList>
            <person name="Takami H."/>
            <person name="Noguchi H."/>
            <person name="Takaki Y."/>
            <person name="Uchiyama I."/>
            <person name="Toyoda A."/>
            <person name="Nishi S."/>
            <person name="Chee G.-J."/>
            <person name="Arai W."/>
            <person name="Nunoura T."/>
            <person name="Itoh T."/>
            <person name="Hattori M."/>
            <person name="Takai K."/>
        </authorList>
    </citation>
    <scope>NUCLEOTIDE SEQUENCE</scope>
</reference>
<proteinExistence type="predicted"/>
<dbReference type="AlphaFoldDB" id="H5SHL0"/>